<comment type="caution">
    <text evidence="1">The sequence shown here is derived from an EMBL/GenBank/DDBJ whole genome shotgun (WGS) entry which is preliminary data.</text>
</comment>
<name>A0ABS1MII6_9NOCA</name>
<dbReference type="RefSeq" id="WP_201956108.1">
    <property type="nucleotide sequence ID" value="NZ_JAERRJ010000017.1"/>
</dbReference>
<evidence type="ECO:0000313" key="2">
    <source>
        <dbReference type="Proteomes" id="UP000602198"/>
    </source>
</evidence>
<organism evidence="1 2">
    <name type="scientific">Nocardia acididurans</name>
    <dbReference type="NCBI Taxonomy" id="2802282"/>
    <lineage>
        <taxon>Bacteria</taxon>
        <taxon>Bacillati</taxon>
        <taxon>Actinomycetota</taxon>
        <taxon>Actinomycetes</taxon>
        <taxon>Mycobacteriales</taxon>
        <taxon>Nocardiaceae</taxon>
        <taxon>Nocardia</taxon>
    </lineage>
</organism>
<gene>
    <name evidence="1" type="ORF">JK358_34320</name>
</gene>
<dbReference type="Proteomes" id="UP000602198">
    <property type="component" value="Unassembled WGS sequence"/>
</dbReference>
<reference evidence="1 2" key="1">
    <citation type="submission" date="2021-01" db="EMBL/GenBank/DDBJ databases">
        <title>WGS of actinomycetes isolated from Thailand.</title>
        <authorList>
            <person name="Thawai C."/>
        </authorList>
    </citation>
    <scope>NUCLEOTIDE SEQUENCE [LARGE SCALE GENOMIC DNA]</scope>
    <source>
        <strain evidence="1 2">LPG 2</strain>
    </source>
</reference>
<protein>
    <submittedName>
        <fullName evidence="1">Uncharacterized protein</fullName>
    </submittedName>
</protein>
<keyword evidence="2" id="KW-1185">Reference proteome</keyword>
<accession>A0ABS1MII6</accession>
<sequence>MNATDPTQPGYYTDRAPADEHAMRADFAHAYQLERMYQSDPSEANEQLHWRANAIEDRWNDHPDEDVRQRWDYLGDAVDDWRRAPEVMHRMHENIAFNQSQGFDMVEPHQWRSQQQARELTGNGEWHPALDSGHARPVNAFAAAAAAEHGTERDGAER</sequence>
<dbReference type="EMBL" id="JAERRJ010000017">
    <property type="protein sequence ID" value="MBL1079494.1"/>
    <property type="molecule type" value="Genomic_DNA"/>
</dbReference>
<evidence type="ECO:0000313" key="1">
    <source>
        <dbReference type="EMBL" id="MBL1079494.1"/>
    </source>
</evidence>
<proteinExistence type="predicted"/>